<dbReference type="AlphaFoldDB" id="A0A9W6KEU2"/>
<proteinExistence type="predicted"/>
<dbReference type="PRINTS" id="PR00111">
    <property type="entry name" value="ABHYDROLASE"/>
</dbReference>
<gene>
    <name evidence="3" type="ORF">GCM10017581_007260</name>
</gene>
<dbReference type="InterPro" id="IPR000639">
    <property type="entry name" value="Epox_hydrolase-like"/>
</dbReference>
<dbReference type="PRINTS" id="PR00412">
    <property type="entry name" value="EPOXHYDRLASE"/>
</dbReference>
<feature type="domain" description="AB hydrolase-1" evidence="2">
    <location>
        <begin position="2"/>
        <end position="226"/>
    </location>
</feature>
<dbReference type="SUPFAM" id="SSF53474">
    <property type="entry name" value="alpha/beta-Hydrolases"/>
    <property type="match status" value="1"/>
</dbReference>
<evidence type="ECO:0000313" key="4">
    <source>
        <dbReference type="Proteomes" id="UP001143480"/>
    </source>
</evidence>
<sequence>MIVLLHGFPQDRQSWAAVADELRRAGEEVLIPELPGYGEGPNPRRRRDYTLDALAAVVIDQVGDERFDLVGHDLGALLAFHIAGLHPERVRTLTAFSVPHRGAWSRPGLEQLRRSTYIGLFQLPLLPELLLTPRLLERQLRRSGLDPDSARRYARAKNRKALHWYRALPLQRRQSPRVSVPTLFVWSDGDEYITERLARRCAAWVDGEYTFRILRGVNHWIPELHPRLTAELILSRCR</sequence>
<reference evidence="3" key="2">
    <citation type="submission" date="2023-01" db="EMBL/GenBank/DDBJ databases">
        <authorList>
            <person name="Sun Q."/>
            <person name="Evtushenko L."/>
        </authorList>
    </citation>
    <scope>NUCLEOTIDE SEQUENCE</scope>
    <source>
        <strain evidence="3">VKM Ac-1321</strain>
    </source>
</reference>
<dbReference type="RefSeq" id="WP_261962198.1">
    <property type="nucleotide sequence ID" value="NZ_BAAAXA010000001.1"/>
</dbReference>
<reference evidence="3" key="1">
    <citation type="journal article" date="2014" name="Int. J. Syst. Evol. Microbiol.">
        <title>Complete genome sequence of Corynebacterium casei LMG S-19264T (=DSM 44701T), isolated from a smear-ripened cheese.</title>
        <authorList>
            <consortium name="US DOE Joint Genome Institute (JGI-PGF)"/>
            <person name="Walter F."/>
            <person name="Albersmeier A."/>
            <person name="Kalinowski J."/>
            <person name="Ruckert C."/>
        </authorList>
    </citation>
    <scope>NUCLEOTIDE SEQUENCE</scope>
    <source>
        <strain evidence="3">VKM Ac-1321</strain>
    </source>
</reference>
<evidence type="ECO:0000313" key="3">
    <source>
        <dbReference type="EMBL" id="GLK98985.1"/>
    </source>
</evidence>
<keyword evidence="4" id="KW-1185">Reference proteome</keyword>
<dbReference type="InterPro" id="IPR000073">
    <property type="entry name" value="AB_hydrolase_1"/>
</dbReference>
<dbReference type="EMBL" id="BSFP01000002">
    <property type="protein sequence ID" value="GLK98985.1"/>
    <property type="molecule type" value="Genomic_DNA"/>
</dbReference>
<name>A0A9W6KEU2_9ACTN</name>
<dbReference type="Proteomes" id="UP001143480">
    <property type="component" value="Unassembled WGS sequence"/>
</dbReference>
<dbReference type="Gene3D" id="3.40.50.1820">
    <property type="entry name" value="alpha/beta hydrolase"/>
    <property type="match status" value="1"/>
</dbReference>
<dbReference type="PANTHER" id="PTHR43329">
    <property type="entry name" value="EPOXIDE HYDROLASE"/>
    <property type="match status" value="1"/>
</dbReference>
<evidence type="ECO:0000259" key="2">
    <source>
        <dbReference type="Pfam" id="PF00561"/>
    </source>
</evidence>
<accession>A0A9W6KEU2</accession>
<organism evidence="3 4">
    <name type="scientific">Dactylosporangium matsuzakiense</name>
    <dbReference type="NCBI Taxonomy" id="53360"/>
    <lineage>
        <taxon>Bacteria</taxon>
        <taxon>Bacillati</taxon>
        <taxon>Actinomycetota</taxon>
        <taxon>Actinomycetes</taxon>
        <taxon>Micromonosporales</taxon>
        <taxon>Micromonosporaceae</taxon>
        <taxon>Dactylosporangium</taxon>
    </lineage>
</organism>
<comment type="caution">
    <text evidence="3">The sequence shown here is derived from an EMBL/GenBank/DDBJ whole genome shotgun (WGS) entry which is preliminary data.</text>
</comment>
<dbReference type="InterPro" id="IPR029058">
    <property type="entry name" value="AB_hydrolase_fold"/>
</dbReference>
<protein>
    <submittedName>
        <fullName evidence="3">Alpha/beta hydrolase</fullName>
    </submittedName>
</protein>
<evidence type="ECO:0000256" key="1">
    <source>
        <dbReference type="ARBA" id="ARBA00022801"/>
    </source>
</evidence>
<keyword evidence="1 3" id="KW-0378">Hydrolase</keyword>
<dbReference type="Pfam" id="PF00561">
    <property type="entry name" value="Abhydrolase_1"/>
    <property type="match status" value="1"/>
</dbReference>
<dbReference type="GO" id="GO:0016787">
    <property type="term" value="F:hydrolase activity"/>
    <property type="evidence" value="ECO:0007669"/>
    <property type="project" value="UniProtKB-KW"/>
</dbReference>